<feature type="non-terminal residue" evidence="1">
    <location>
        <position position="319"/>
    </location>
</feature>
<protein>
    <recommendedName>
        <fullName evidence="3">DUF4218 domain-containing protein</fullName>
    </recommendedName>
</protein>
<organism evidence="2">
    <name type="scientific">Camponotus floridanus</name>
    <name type="common">Florida carpenter ant</name>
    <dbReference type="NCBI Taxonomy" id="104421"/>
    <lineage>
        <taxon>Eukaryota</taxon>
        <taxon>Metazoa</taxon>
        <taxon>Ecdysozoa</taxon>
        <taxon>Arthropoda</taxon>
        <taxon>Hexapoda</taxon>
        <taxon>Insecta</taxon>
        <taxon>Pterygota</taxon>
        <taxon>Neoptera</taxon>
        <taxon>Endopterygota</taxon>
        <taxon>Hymenoptera</taxon>
        <taxon>Apocrita</taxon>
        <taxon>Aculeata</taxon>
        <taxon>Formicoidea</taxon>
        <taxon>Formicidae</taxon>
        <taxon>Formicinae</taxon>
        <taxon>Camponotus</taxon>
    </lineage>
</organism>
<evidence type="ECO:0008006" key="3">
    <source>
        <dbReference type="Google" id="ProtNLM"/>
    </source>
</evidence>
<dbReference type="InParanoid" id="E2A2P3"/>
<dbReference type="AlphaFoldDB" id="E2A2P3"/>
<feature type="non-terminal residue" evidence="1">
    <location>
        <position position="1"/>
    </location>
</feature>
<dbReference type="STRING" id="104421.E2A2P3"/>
<name>E2A2P3_CAMFO</name>
<dbReference type="EMBL" id="GL436186">
    <property type="protein sequence ID" value="EFN72294.1"/>
    <property type="molecule type" value="Genomic_DNA"/>
</dbReference>
<dbReference type="PANTHER" id="PTHR46579:SF1">
    <property type="entry name" value="F5_8 TYPE C DOMAIN-CONTAINING PROTEIN"/>
    <property type="match status" value="1"/>
</dbReference>
<gene>
    <name evidence="1" type="ORF">EAG_11530</name>
</gene>
<keyword evidence="2" id="KW-1185">Reference proteome</keyword>
<dbReference type="OMA" id="RIINARM"/>
<evidence type="ECO:0000313" key="2">
    <source>
        <dbReference type="Proteomes" id="UP000000311"/>
    </source>
</evidence>
<sequence length="319" mass="36926">NVFLQPFVEEANYLSSIGVKWKADNVHTVRSRFIPTCHCVDSKERWKLLNMTQYNGYFGCTFCDILGVSINSGIRYPILPNPEMNVPQLRTNESILQNMIAAYHIGTPVKGVKGPAALMNLHHYGLLSGSAVDDLHAIHEDNAQHHTELLLKPGIGALSAEEKIRIINARMRTIKTPTGIARKPQDIKRRAQWKGSEWRNWLFYYNIPCLTGLISHKYINHLAMLSFGTFLLSQDEITRHEINVAENCLLKYVTLFEEYFGIQHMYYNVHLLLHFTTCVRNWGPLWVYFTFNFESWNNKCIRMHVTSPQNATEQIIHRH</sequence>
<dbReference type="PANTHER" id="PTHR46579">
    <property type="entry name" value="F5/8 TYPE C DOMAIN-CONTAINING PROTEIN-RELATED"/>
    <property type="match status" value="1"/>
</dbReference>
<accession>E2A2P3</accession>
<reference evidence="1 2" key="1">
    <citation type="journal article" date="2010" name="Science">
        <title>Genomic comparison of the ants Camponotus floridanus and Harpegnathos saltator.</title>
        <authorList>
            <person name="Bonasio R."/>
            <person name="Zhang G."/>
            <person name="Ye C."/>
            <person name="Mutti N.S."/>
            <person name="Fang X."/>
            <person name="Qin N."/>
            <person name="Donahue G."/>
            <person name="Yang P."/>
            <person name="Li Q."/>
            <person name="Li C."/>
            <person name="Zhang P."/>
            <person name="Huang Z."/>
            <person name="Berger S.L."/>
            <person name="Reinberg D."/>
            <person name="Wang J."/>
            <person name="Liebig J."/>
        </authorList>
    </citation>
    <scope>NUCLEOTIDE SEQUENCE [LARGE SCALE GENOMIC DNA]</scope>
    <source>
        <strain evidence="2">C129</strain>
    </source>
</reference>
<proteinExistence type="predicted"/>
<evidence type="ECO:0000313" key="1">
    <source>
        <dbReference type="EMBL" id="EFN72294.1"/>
    </source>
</evidence>
<dbReference type="Proteomes" id="UP000000311">
    <property type="component" value="Unassembled WGS sequence"/>
</dbReference>